<accession>A0A833YI56</accession>
<feature type="compositionally biased region" description="Gly residues" evidence="1">
    <location>
        <begin position="1"/>
        <end position="12"/>
    </location>
</feature>
<feature type="compositionally biased region" description="Basic residues" evidence="1">
    <location>
        <begin position="55"/>
        <end position="67"/>
    </location>
</feature>
<organism evidence="2 3">
    <name type="scientific">Phyllostomus discolor</name>
    <name type="common">pale spear-nosed bat</name>
    <dbReference type="NCBI Taxonomy" id="89673"/>
    <lineage>
        <taxon>Eukaryota</taxon>
        <taxon>Metazoa</taxon>
        <taxon>Chordata</taxon>
        <taxon>Craniata</taxon>
        <taxon>Vertebrata</taxon>
        <taxon>Euteleostomi</taxon>
        <taxon>Mammalia</taxon>
        <taxon>Eutheria</taxon>
        <taxon>Laurasiatheria</taxon>
        <taxon>Chiroptera</taxon>
        <taxon>Yangochiroptera</taxon>
        <taxon>Phyllostomidae</taxon>
        <taxon>Phyllostominae</taxon>
        <taxon>Phyllostomus</taxon>
    </lineage>
</organism>
<evidence type="ECO:0000313" key="3">
    <source>
        <dbReference type="Proteomes" id="UP000664940"/>
    </source>
</evidence>
<evidence type="ECO:0000256" key="1">
    <source>
        <dbReference type="SAM" id="MobiDB-lite"/>
    </source>
</evidence>
<reference evidence="2 3" key="1">
    <citation type="journal article" date="2020" name="Nature">
        <title>Six reference-quality genomes reveal evolution of bat adaptations.</title>
        <authorList>
            <person name="Jebb D."/>
            <person name="Huang Z."/>
            <person name="Pippel M."/>
            <person name="Hughes G.M."/>
            <person name="Lavrichenko K."/>
            <person name="Devanna P."/>
            <person name="Winkler S."/>
            <person name="Jermiin L.S."/>
            <person name="Skirmuntt E.C."/>
            <person name="Katzourakis A."/>
            <person name="Burkitt-Gray L."/>
            <person name="Ray D.A."/>
            <person name="Sullivan K.A.M."/>
            <person name="Roscito J.G."/>
            <person name="Kirilenko B.M."/>
            <person name="Davalos L.M."/>
            <person name="Corthals A.P."/>
            <person name="Power M.L."/>
            <person name="Jones G."/>
            <person name="Ransome R.D."/>
            <person name="Dechmann D.K.N."/>
            <person name="Locatelli A.G."/>
            <person name="Puechmaille S.J."/>
            <person name="Fedrigo O."/>
            <person name="Jarvis E.D."/>
            <person name="Hiller M."/>
            <person name="Vernes S.C."/>
            <person name="Myers E.W."/>
            <person name="Teeling E.C."/>
        </authorList>
    </citation>
    <scope>NUCLEOTIDE SEQUENCE [LARGE SCALE GENOMIC DNA]</scope>
    <source>
        <strain evidence="2">Bat1K_MPI-CBG_1</strain>
    </source>
</reference>
<proteinExistence type="predicted"/>
<dbReference type="Proteomes" id="UP000664940">
    <property type="component" value="Unassembled WGS sequence"/>
</dbReference>
<feature type="region of interest" description="Disordered" evidence="1">
    <location>
        <begin position="48"/>
        <end position="91"/>
    </location>
</feature>
<sequence>MRREVCGGGEGAQPGSSLWWHPGMMQPGQRLGHGCPWWCPPLPALPADPCASRQPRPRHKPKTKVTPRVRVTARPPPPPPQPGGMWEHHLQGRGGEAGGLAGLLCTFYCHWDLQAGLWSQQARLPECGGWGGGQQSVESDPGLSPHPSAP</sequence>
<feature type="region of interest" description="Disordered" evidence="1">
    <location>
        <begin position="128"/>
        <end position="150"/>
    </location>
</feature>
<comment type="caution">
    <text evidence="2">The sequence shown here is derived from an EMBL/GenBank/DDBJ whole genome shotgun (WGS) entry which is preliminary data.</text>
</comment>
<protein>
    <submittedName>
        <fullName evidence="2">Uncharacterized protein</fullName>
    </submittedName>
</protein>
<gene>
    <name evidence="2" type="ORF">HJG60_009622</name>
</gene>
<feature type="region of interest" description="Disordered" evidence="1">
    <location>
        <begin position="1"/>
        <end position="23"/>
    </location>
</feature>
<evidence type="ECO:0000313" key="2">
    <source>
        <dbReference type="EMBL" id="KAF6073501.1"/>
    </source>
</evidence>
<name>A0A833YI56_9CHIR</name>
<dbReference type="EMBL" id="JABVXQ010000016">
    <property type="protein sequence ID" value="KAF6073501.1"/>
    <property type="molecule type" value="Genomic_DNA"/>
</dbReference>
<dbReference type="AlphaFoldDB" id="A0A833YI56"/>